<dbReference type="EMBL" id="JAIZPD010000003">
    <property type="protein sequence ID" value="KAH0966073.1"/>
    <property type="molecule type" value="Genomic_DNA"/>
</dbReference>
<evidence type="ECO:0000313" key="3">
    <source>
        <dbReference type="EMBL" id="KAH0966073.1"/>
    </source>
</evidence>
<reference evidence="3" key="1">
    <citation type="submission" date="2021-09" db="EMBL/GenBank/DDBJ databases">
        <title>A high-quality genome of the endoparasitic fungus Hirsutella rhossiliensis with a comparison of Hirsutella genomes reveals transposable elements contributing to genome size variation.</title>
        <authorList>
            <person name="Lin R."/>
            <person name="Jiao Y."/>
            <person name="Sun X."/>
            <person name="Ling J."/>
            <person name="Xie B."/>
            <person name="Cheng X."/>
        </authorList>
    </citation>
    <scope>NUCLEOTIDE SEQUENCE</scope>
    <source>
        <strain evidence="3">HR02</strain>
    </source>
</reference>
<dbReference type="Proteomes" id="UP000824596">
    <property type="component" value="Unassembled WGS sequence"/>
</dbReference>
<keyword evidence="2" id="KW-0732">Signal</keyword>
<accession>A0A9P8N1T1</accession>
<proteinExistence type="predicted"/>
<evidence type="ECO:0000256" key="1">
    <source>
        <dbReference type="SAM" id="MobiDB-lite"/>
    </source>
</evidence>
<evidence type="ECO:0000313" key="4">
    <source>
        <dbReference type="Proteomes" id="UP000824596"/>
    </source>
</evidence>
<organism evidence="3 4">
    <name type="scientific">Hirsutella rhossiliensis</name>
    <dbReference type="NCBI Taxonomy" id="111463"/>
    <lineage>
        <taxon>Eukaryota</taxon>
        <taxon>Fungi</taxon>
        <taxon>Dikarya</taxon>
        <taxon>Ascomycota</taxon>
        <taxon>Pezizomycotina</taxon>
        <taxon>Sordariomycetes</taxon>
        <taxon>Hypocreomycetidae</taxon>
        <taxon>Hypocreales</taxon>
        <taxon>Ophiocordycipitaceae</taxon>
        <taxon>Hirsutella</taxon>
    </lineage>
</organism>
<name>A0A9P8N1T1_9HYPO</name>
<keyword evidence="4" id="KW-1185">Reference proteome</keyword>
<gene>
    <name evidence="3" type="ORF">HRG_04089</name>
</gene>
<evidence type="ECO:0000256" key="2">
    <source>
        <dbReference type="SAM" id="SignalP"/>
    </source>
</evidence>
<dbReference type="AlphaFoldDB" id="A0A9P8N1T1"/>
<dbReference type="GeneID" id="68353218"/>
<comment type="caution">
    <text evidence="3">The sequence shown here is derived from an EMBL/GenBank/DDBJ whole genome shotgun (WGS) entry which is preliminary data.</text>
</comment>
<feature type="region of interest" description="Disordered" evidence="1">
    <location>
        <begin position="105"/>
        <end position="225"/>
    </location>
</feature>
<feature type="signal peptide" evidence="2">
    <location>
        <begin position="1"/>
        <end position="18"/>
    </location>
</feature>
<feature type="compositionally biased region" description="Basic and acidic residues" evidence="1">
    <location>
        <begin position="118"/>
        <end position="215"/>
    </location>
</feature>
<sequence>MKIEALAMAVAFVAGTMASPENMDATSVNAQRYTAQQLSGMSDQESQTLCKLKAHICCKFKRNLESVEDFMQVEGTEQVEDAEAAATLCKICLLKGLINCGTPRPPRPRPCGEDDDGPECRPRPRPCRAGDKRPECRPRPRPCGEDDDRPECRPRPRPCRAGDKRPECRPRPRPCGEDDDRPECRPRPRPCRHGDKRPECRPTPRPCRHGDKRPECSNGPGPYPG</sequence>
<dbReference type="OrthoDB" id="4931758at2759"/>
<dbReference type="RefSeq" id="XP_044723586.1">
    <property type="nucleotide sequence ID" value="XM_044862560.1"/>
</dbReference>
<protein>
    <submittedName>
        <fullName evidence="3">Uncharacterized protein</fullName>
    </submittedName>
</protein>
<feature type="chain" id="PRO_5040292880" evidence="2">
    <location>
        <begin position="19"/>
        <end position="225"/>
    </location>
</feature>